<dbReference type="SMART" id="SM00825">
    <property type="entry name" value="PKS_KS"/>
    <property type="match status" value="1"/>
</dbReference>
<dbReference type="CDD" id="cd00834">
    <property type="entry name" value="KAS_I_II"/>
    <property type="match status" value="1"/>
</dbReference>
<dbReference type="PROSITE" id="PS00606">
    <property type="entry name" value="KS3_1"/>
    <property type="match status" value="1"/>
</dbReference>
<dbReference type="GO" id="GO:0005739">
    <property type="term" value="C:mitochondrion"/>
    <property type="evidence" value="ECO:0007669"/>
    <property type="project" value="TreeGrafter"/>
</dbReference>
<reference evidence="6" key="1">
    <citation type="submission" date="2022-04" db="EMBL/GenBank/DDBJ databases">
        <authorList>
            <person name="Xu L."/>
            <person name="Lv Z."/>
        </authorList>
    </citation>
    <scope>NUCLEOTIDE SEQUENCE</scope>
    <source>
        <strain evidence="6">LV_2022a</strain>
    </source>
</reference>
<evidence type="ECO:0000259" key="5">
    <source>
        <dbReference type="PROSITE" id="PS52004"/>
    </source>
</evidence>
<keyword evidence="3 4" id="KW-0808">Transferase</keyword>
<feature type="domain" description="Ketosynthase family 3 (KS3)" evidence="5">
    <location>
        <begin position="33"/>
        <end position="499"/>
    </location>
</feature>
<dbReference type="PANTHER" id="PTHR11712:SF336">
    <property type="entry name" value="3-OXOACYL-[ACYL-CARRIER-PROTEIN] SYNTHASE, MITOCHONDRIAL"/>
    <property type="match status" value="1"/>
</dbReference>
<dbReference type="EMBL" id="JALJAT010000004">
    <property type="protein sequence ID" value="KAK4470610.1"/>
    <property type="molecule type" value="Genomic_DNA"/>
</dbReference>
<sequence>MSSLNIAISRSKVSIPNLNVHATLKIPILMMGVRRVAITGLGVCTPFGFSVSELWANLLKGSCGISKALDEFSFLPSHVAGSIDDKKLEEQKSAVETAIYKNFGVDISKDWRLVSRASALGVIATHEALKNVKWKMNSGCRAGVYFGVGMDGPNEVMNTSSGILAKTYSTIGPHALTRTLGNIPAGIISRIWGLRGPCMTVNTACAAGLHCIGEAYRMIQNNEADLVVAGACESPLNAWTIAAFCRLRALCTQCNDTPEQASRPFDSLRKGFVLSEGAAAVVLQAWPPPTDFLVESFEELPKPIAEIIGFGRSGDAYHLVAPDSTGSGALRSMLNAFKDSKLESLNEIGHINCHATSTTVGDLVELSAIAQMFGECFTSQNRSPIVINSIKGHLGHCLAAAGAIETVYAALSVNRNLICGNLNLHNPISDCELMEHLKSNPKYASSIFFIEKCMDLFKNYAVLPKHNEMQVTWPSNRQRIAMVNSFGFGGTNGTLLISEWTD</sequence>
<dbReference type="Gene3D" id="3.40.47.10">
    <property type="match status" value="2"/>
</dbReference>
<protein>
    <recommendedName>
        <fullName evidence="2">beta-ketoacyl-[acyl-carrier-protein] synthase I</fullName>
        <ecNumber evidence="2">2.3.1.41</ecNumber>
    </recommendedName>
</protein>
<accession>A0AAE1ZB88</accession>
<evidence type="ECO:0000256" key="4">
    <source>
        <dbReference type="RuleBase" id="RU003694"/>
    </source>
</evidence>
<dbReference type="InterPro" id="IPR000794">
    <property type="entry name" value="Beta-ketoacyl_synthase"/>
</dbReference>
<comment type="similarity">
    <text evidence="1 4">Belongs to the thiolase-like superfamily. Beta-ketoacyl-ACP synthases family.</text>
</comment>
<evidence type="ECO:0000256" key="2">
    <source>
        <dbReference type="ARBA" id="ARBA00013191"/>
    </source>
</evidence>
<comment type="caution">
    <text evidence="6">The sequence shown here is derived from an EMBL/GenBank/DDBJ whole genome shotgun (WGS) entry which is preliminary data.</text>
</comment>
<dbReference type="GO" id="GO:0006633">
    <property type="term" value="P:fatty acid biosynthetic process"/>
    <property type="evidence" value="ECO:0007669"/>
    <property type="project" value="InterPro"/>
</dbReference>
<dbReference type="InterPro" id="IPR016039">
    <property type="entry name" value="Thiolase-like"/>
</dbReference>
<evidence type="ECO:0000313" key="7">
    <source>
        <dbReference type="Proteomes" id="UP001292079"/>
    </source>
</evidence>
<keyword evidence="7" id="KW-1185">Reference proteome</keyword>
<organism evidence="6 7">
    <name type="scientific">Schistosoma mekongi</name>
    <name type="common">Parasitic worm</name>
    <dbReference type="NCBI Taxonomy" id="38744"/>
    <lineage>
        <taxon>Eukaryota</taxon>
        <taxon>Metazoa</taxon>
        <taxon>Spiralia</taxon>
        <taxon>Lophotrochozoa</taxon>
        <taxon>Platyhelminthes</taxon>
        <taxon>Trematoda</taxon>
        <taxon>Digenea</taxon>
        <taxon>Strigeidida</taxon>
        <taxon>Schistosomatoidea</taxon>
        <taxon>Schistosomatidae</taxon>
        <taxon>Schistosoma</taxon>
    </lineage>
</organism>
<dbReference type="EC" id="2.3.1.41" evidence="2"/>
<dbReference type="Pfam" id="PF00109">
    <property type="entry name" value="ketoacyl-synt"/>
    <property type="match status" value="1"/>
</dbReference>
<name>A0AAE1ZB88_SCHME</name>
<dbReference type="Pfam" id="PF02801">
    <property type="entry name" value="Ketoacyl-synt_C"/>
    <property type="match status" value="1"/>
</dbReference>
<dbReference type="AlphaFoldDB" id="A0AAE1ZB88"/>
<proteinExistence type="inferred from homology"/>
<dbReference type="SUPFAM" id="SSF53901">
    <property type="entry name" value="Thiolase-like"/>
    <property type="match status" value="2"/>
</dbReference>
<dbReference type="Proteomes" id="UP001292079">
    <property type="component" value="Unassembled WGS sequence"/>
</dbReference>
<dbReference type="InterPro" id="IPR014030">
    <property type="entry name" value="Ketoacyl_synth_N"/>
</dbReference>
<dbReference type="InterPro" id="IPR018201">
    <property type="entry name" value="Ketoacyl_synth_AS"/>
</dbReference>
<evidence type="ECO:0000256" key="3">
    <source>
        <dbReference type="ARBA" id="ARBA00022679"/>
    </source>
</evidence>
<dbReference type="PANTHER" id="PTHR11712">
    <property type="entry name" value="POLYKETIDE SYNTHASE-RELATED"/>
    <property type="match status" value="1"/>
</dbReference>
<reference evidence="6" key="2">
    <citation type="journal article" date="2023" name="Infect Dis Poverty">
        <title>Chromosome-scale genome of the human blood fluke Schistosoma mekongi and its implications for public health.</title>
        <authorList>
            <person name="Zhou M."/>
            <person name="Xu L."/>
            <person name="Xu D."/>
            <person name="Chen W."/>
            <person name="Khan J."/>
            <person name="Hu Y."/>
            <person name="Huang H."/>
            <person name="Wei H."/>
            <person name="Zhang Y."/>
            <person name="Chusongsang P."/>
            <person name="Tanasarnprasert K."/>
            <person name="Hu X."/>
            <person name="Limpanont Y."/>
            <person name="Lv Z."/>
        </authorList>
    </citation>
    <scope>NUCLEOTIDE SEQUENCE</scope>
    <source>
        <strain evidence="6">LV_2022a</strain>
    </source>
</reference>
<evidence type="ECO:0000313" key="6">
    <source>
        <dbReference type="EMBL" id="KAK4470610.1"/>
    </source>
</evidence>
<dbReference type="GO" id="GO:0004315">
    <property type="term" value="F:3-oxoacyl-[acyl-carrier-protein] synthase activity"/>
    <property type="evidence" value="ECO:0007669"/>
    <property type="project" value="UniProtKB-EC"/>
</dbReference>
<dbReference type="PROSITE" id="PS52004">
    <property type="entry name" value="KS3_2"/>
    <property type="match status" value="1"/>
</dbReference>
<dbReference type="InterPro" id="IPR020841">
    <property type="entry name" value="PKS_Beta-ketoAc_synthase_dom"/>
</dbReference>
<gene>
    <name evidence="6" type="ORF">MN116_006148</name>
</gene>
<dbReference type="InterPro" id="IPR014031">
    <property type="entry name" value="Ketoacyl_synth_C"/>
</dbReference>
<evidence type="ECO:0000256" key="1">
    <source>
        <dbReference type="ARBA" id="ARBA00008467"/>
    </source>
</evidence>